<keyword evidence="17" id="KW-0496">Mitochondrion</keyword>
<dbReference type="VEuPathDB" id="VectorBase:HLOH_061007"/>
<evidence type="ECO:0000256" key="14">
    <source>
        <dbReference type="ARBA" id="ARBA00022833"/>
    </source>
</evidence>
<evidence type="ECO:0000256" key="16">
    <source>
        <dbReference type="ARBA" id="ARBA00022989"/>
    </source>
</evidence>
<keyword evidence="18" id="KW-0472">Membrane</keyword>
<keyword evidence="6" id="KW-0963">Cytoplasm</keyword>
<evidence type="ECO:0000256" key="21">
    <source>
        <dbReference type="ARBA" id="ARBA00061765"/>
    </source>
</evidence>
<evidence type="ECO:0000256" key="11">
    <source>
        <dbReference type="ARBA" id="ARBA00022737"/>
    </source>
</evidence>
<evidence type="ECO:0000259" key="27">
    <source>
        <dbReference type="PROSITE" id="PS51873"/>
    </source>
</evidence>
<dbReference type="CDD" id="cd20349">
    <property type="entry name" value="BRcat_RBR_RNF144"/>
    <property type="match status" value="1"/>
</dbReference>
<comment type="subunit">
    <text evidence="21">Interacts with UBE2L3, UBE2L6 and LCMT2, as well as with BAX. Interacts with TBK1; this interaction inhibits TBK1 phosphorylation and 'Lys-63'-linked polyubiquitination.</text>
</comment>
<keyword evidence="10" id="KW-0479">Metal-binding</keyword>
<organism evidence="28 29">
    <name type="scientific">Haemaphysalis longicornis</name>
    <name type="common">Bush tick</name>
    <dbReference type="NCBI Taxonomy" id="44386"/>
    <lineage>
        <taxon>Eukaryota</taxon>
        <taxon>Metazoa</taxon>
        <taxon>Ecdysozoa</taxon>
        <taxon>Arthropoda</taxon>
        <taxon>Chelicerata</taxon>
        <taxon>Arachnida</taxon>
        <taxon>Acari</taxon>
        <taxon>Parasitiformes</taxon>
        <taxon>Ixodida</taxon>
        <taxon>Ixodoidea</taxon>
        <taxon>Ixodidae</taxon>
        <taxon>Haemaphysalinae</taxon>
        <taxon>Haemaphysalis</taxon>
    </lineage>
</organism>
<accession>A0A9J6FKW2</accession>
<keyword evidence="15" id="KW-0832">Ubl conjugation</keyword>
<feature type="compositionally biased region" description="Basic and acidic residues" evidence="25">
    <location>
        <begin position="244"/>
        <end position="255"/>
    </location>
</feature>
<keyword evidence="8" id="KW-0812">Transmembrane</keyword>
<feature type="region of interest" description="Disordered" evidence="25">
    <location>
        <begin position="1"/>
        <end position="24"/>
    </location>
</feature>
<evidence type="ECO:0000256" key="3">
    <source>
        <dbReference type="ARBA" id="ARBA00004496"/>
    </source>
</evidence>
<evidence type="ECO:0000256" key="23">
    <source>
        <dbReference type="ARBA" id="ARBA00078867"/>
    </source>
</evidence>
<protein>
    <recommendedName>
        <fullName evidence="22">E3 ubiquitin-protein ligase RNF144B</fullName>
        <ecNumber evidence="5">2.3.2.31</ecNumber>
    </recommendedName>
    <alternativeName>
        <fullName evidence="23">RING finger protein 144B</fullName>
    </alternativeName>
</protein>
<dbReference type="GO" id="GO:0061630">
    <property type="term" value="F:ubiquitin protein ligase activity"/>
    <property type="evidence" value="ECO:0007669"/>
    <property type="project" value="UniProtKB-EC"/>
</dbReference>
<sequence length="601" mass="66839">MFSKRTWRPRQEKLNNGGVSCTGKSAHEEQRSLAALLQPFPPRMTGDYWEVFSFRGRQTARPANGTRTSGHDAPVSLVSPRGVSFVVVAAPGTIDGAFNQFSATGAKKKRNLWEGDRGSQAAQERTPPERDRTLDALGAKTTTNVFRAVTRGHVAERGAAGATYKNNGGEESGRKKGCPYPRERARARRYTFGLIHAKAVGAPRVLPLSVQKPPSGLIARTYLNSRTALAGRADRPVSPVSLLRGERRPSADKPPYRPTTMAQQPREKRRSLLRWLVSRSRDRKPPATSSAAASVPLAALPKSHTYSGACCKPLSSRRTQRSLSVCDVLGGPAMADHLQQQKLADSRVGAGGEPQRPLLALCRLCLAVVPSSALYRMSRCGCYFCLQCTRQYLSVSIRDGNAYIPCPDGKCPTGGVFESSEIEKLVERDVLDLYLRCKLNRDVEMDPNQTWCPGPGCESICRVLPPLRQCQASPVHCSKCKLTFCSSCKERWHAYQSCDEFRRQFSDDELANLPGEESGLIKRCPRCRIPIERDEGCAQMMCKRCRHVFCWYCLASLDDDFLLRHYDKGPCKNKLGHSRASVVWHRTQASIRLWRAQFLQP</sequence>
<dbReference type="PANTHER" id="PTHR11685">
    <property type="entry name" value="RBR FAMILY RING FINGER AND IBR DOMAIN-CONTAINING"/>
    <property type="match status" value="1"/>
</dbReference>
<dbReference type="InterPro" id="IPR001841">
    <property type="entry name" value="Znf_RING"/>
</dbReference>
<dbReference type="FunFam" id="1.20.120.1750:FF:000010">
    <property type="entry name" value="RBR-type E3 ubiquitin transferase"/>
    <property type="match status" value="1"/>
</dbReference>
<dbReference type="OrthoDB" id="10009520at2759"/>
<dbReference type="InterPro" id="IPR017907">
    <property type="entry name" value="Znf_RING_CS"/>
</dbReference>
<evidence type="ECO:0000256" key="12">
    <source>
        <dbReference type="ARBA" id="ARBA00022771"/>
    </source>
</evidence>
<keyword evidence="12 24" id="KW-0863">Zinc-finger</keyword>
<evidence type="ECO:0000256" key="18">
    <source>
        <dbReference type="ARBA" id="ARBA00023136"/>
    </source>
</evidence>
<dbReference type="InterPro" id="IPR031127">
    <property type="entry name" value="E3_UB_ligase_RBR"/>
</dbReference>
<evidence type="ECO:0000256" key="24">
    <source>
        <dbReference type="PROSITE-ProRule" id="PRU00175"/>
    </source>
</evidence>
<feature type="region of interest" description="Disordered" evidence="25">
    <location>
        <begin position="234"/>
        <end position="270"/>
    </location>
</feature>
<gene>
    <name evidence="28" type="ORF">HPB48_002015</name>
</gene>
<feature type="domain" description="RING-type" evidence="27">
    <location>
        <begin position="358"/>
        <end position="575"/>
    </location>
</feature>
<evidence type="ECO:0000256" key="20">
    <source>
        <dbReference type="ARBA" id="ARBA00060040"/>
    </source>
</evidence>
<keyword evidence="9" id="KW-0053">Apoptosis</keyword>
<keyword evidence="16" id="KW-1133">Transmembrane helix</keyword>
<comment type="pathway">
    <text evidence="4">Protein modification; protein ubiquitination.</text>
</comment>
<evidence type="ECO:0000256" key="4">
    <source>
        <dbReference type="ARBA" id="ARBA00004906"/>
    </source>
</evidence>
<comment type="caution">
    <text evidence="28">The sequence shown here is derived from an EMBL/GenBank/DDBJ whole genome shotgun (WGS) entry which is preliminary data.</text>
</comment>
<dbReference type="CDD" id="cd16632">
    <property type="entry name" value="mRING-HC-C4C4_RBR_RNF144"/>
    <property type="match status" value="1"/>
</dbReference>
<evidence type="ECO:0000256" key="19">
    <source>
        <dbReference type="ARBA" id="ARBA00038342"/>
    </source>
</evidence>
<comment type="function">
    <text evidence="20">E3 ubiquitin-protein ligase which accepts ubiquitin from E2 ubiquitin-conjugating enzymes UBE2L3 and UBE2L6 in the form of a thioester and then directly transfers the ubiquitin to targeted substrates such as LCMT2, thereby promoting their degradation. Induces apoptosis via a p53/TP53-dependent but caspase-independent mechanism. Plays a crucial role in maintaining the genomic stability by controlling the degradation of multiple proteins involved in mitotic progression and DNA damage. Regulates epithelial homeostasis by mediating degradation of CDKN1A and isoform 2 of TP63. Plays a regulatory role in innate immunity by negatively regulating IRF3 activation and IFN-beta production. Mechanistically, inhibits TBK1 phosphorylation and 'Lys-63'-linked polyubiquitination independently of its E3 ligase activity. Alternatively, promotes 'Lys-27' and 'Lys-33'-linked ubiquitination of IFIH1/MDA5, promoting selective autophagic degradation of IFIH1/MDA5 to inhibit antiviral response.</text>
</comment>
<dbReference type="Pfam" id="PF01485">
    <property type="entry name" value="IBR"/>
    <property type="match status" value="1"/>
</dbReference>
<dbReference type="GO" id="GO:0006915">
    <property type="term" value="P:apoptotic process"/>
    <property type="evidence" value="ECO:0007669"/>
    <property type="project" value="UniProtKB-KW"/>
</dbReference>
<dbReference type="PROSITE" id="PS00518">
    <property type="entry name" value="ZF_RING_1"/>
    <property type="match status" value="1"/>
</dbReference>
<reference evidence="28 29" key="1">
    <citation type="journal article" date="2020" name="Cell">
        <title>Large-Scale Comparative Analyses of Tick Genomes Elucidate Their Genetic Diversity and Vector Capacities.</title>
        <authorList>
            <consortium name="Tick Genome and Microbiome Consortium (TIGMIC)"/>
            <person name="Jia N."/>
            <person name="Wang J."/>
            <person name="Shi W."/>
            <person name="Du L."/>
            <person name="Sun Y."/>
            <person name="Zhan W."/>
            <person name="Jiang J.F."/>
            <person name="Wang Q."/>
            <person name="Zhang B."/>
            <person name="Ji P."/>
            <person name="Bell-Sakyi L."/>
            <person name="Cui X.M."/>
            <person name="Yuan T.T."/>
            <person name="Jiang B.G."/>
            <person name="Yang W.F."/>
            <person name="Lam T.T."/>
            <person name="Chang Q.C."/>
            <person name="Ding S.J."/>
            <person name="Wang X.J."/>
            <person name="Zhu J.G."/>
            <person name="Ruan X.D."/>
            <person name="Zhao L."/>
            <person name="Wei J.T."/>
            <person name="Ye R.Z."/>
            <person name="Que T.C."/>
            <person name="Du C.H."/>
            <person name="Zhou Y.H."/>
            <person name="Cheng J.X."/>
            <person name="Dai P.F."/>
            <person name="Guo W.B."/>
            <person name="Han X.H."/>
            <person name="Huang E.J."/>
            <person name="Li L.F."/>
            <person name="Wei W."/>
            <person name="Gao Y.C."/>
            <person name="Liu J.Z."/>
            <person name="Shao H.Z."/>
            <person name="Wang X."/>
            <person name="Wang C.C."/>
            <person name="Yang T.C."/>
            <person name="Huo Q.B."/>
            <person name="Li W."/>
            <person name="Chen H.Y."/>
            <person name="Chen S.E."/>
            <person name="Zhou L.G."/>
            <person name="Ni X.B."/>
            <person name="Tian J.H."/>
            <person name="Sheng Y."/>
            <person name="Liu T."/>
            <person name="Pan Y.S."/>
            <person name="Xia L.Y."/>
            <person name="Li J."/>
            <person name="Zhao F."/>
            <person name="Cao W.C."/>
        </authorList>
    </citation>
    <scope>NUCLEOTIDE SEQUENCE [LARGE SCALE GENOMIC DNA]</scope>
    <source>
        <strain evidence="28">HaeL-2018</strain>
    </source>
</reference>
<evidence type="ECO:0000256" key="1">
    <source>
        <dbReference type="ARBA" id="ARBA00001798"/>
    </source>
</evidence>
<evidence type="ECO:0000256" key="7">
    <source>
        <dbReference type="ARBA" id="ARBA00022679"/>
    </source>
</evidence>
<keyword evidence="14" id="KW-0862">Zinc</keyword>
<evidence type="ECO:0000256" key="13">
    <source>
        <dbReference type="ARBA" id="ARBA00022786"/>
    </source>
</evidence>
<comment type="catalytic activity">
    <reaction evidence="1">
        <text>[E2 ubiquitin-conjugating enzyme]-S-ubiquitinyl-L-cysteine + [acceptor protein]-L-lysine = [E2 ubiquitin-conjugating enzyme]-L-cysteine + [acceptor protein]-N(6)-ubiquitinyl-L-lysine.</text>
        <dbReference type="EC" id="2.3.2.31"/>
    </reaction>
</comment>
<dbReference type="EC" id="2.3.2.31" evidence="5"/>
<dbReference type="InterPro" id="IPR044066">
    <property type="entry name" value="TRIAD_supradom"/>
</dbReference>
<dbReference type="Gene3D" id="1.20.120.1750">
    <property type="match status" value="1"/>
</dbReference>
<dbReference type="Gene3D" id="3.30.40.10">
    <property type="entry name" value="Zinc/RING finger domain, C3HC4 (zinc finger)"/>
    <property type="match status" value="1"/>
</dbReference>
<evidence type="ECO:0000256" key="22">
    <source>
        <dbReference type="ARBA" id="ARBA00069720"/>
    </source>
</evidence>
<evidence type="ECO:0000313" key="29">
    <source>
        <dbReference type="Proteomes" id="UP000821853"/>
    </source>
</evidence>
<dbReference type="EMBL" id="JABSTR010000002">
    <property type="protein sequence ID" value="KAH9363706.1"/>
    <property type="molecule type" value="Genomic_DNA"/>
</dbReference>
<dbReference type="InterPro" id="IPR002867">
    <property type="entry name" value="IBR_dom"/>
</dbReference>
<dbReference type="GO" id="GO:0031966">
    <property type="term" value="C:mitochondrial membrane"/>
    <property type="evidence" value="ECO:0007669"/>
    <property type="project" value="UniProtKB-SubCell"/>
</dbReference>
<dbReference type="PROSITE" id="PS50089">
    <property type="entry name" value="ZF_RING_2"/>
    <property type="match status" value="1"/>
</dbReference>
<keyword evidence="29" id="KW-1185">Reference proteome</keyword>
<dbReference type="Pfam" id="PF22191">
    <property type="entry name" value="IBR_1"/>
    <property type="match status" value="1"/>
</dbReference>
<dbReference type="FunFam" id="3.30.40.10:FF:000051">
    <property type="entry name" value="RBR-type E3 ubiquitin transferase"/>
    <property type="match status" value="1"/>
</dbReference>
<evidence type="ECO:0000256" key="5">
    <source>
        <dbReference type="ARBA" id="ARBA00012251"/>
    </source>
</evidence>
<evidence type="ECO:0000256" key="6">
    <source>
        <dbReference type="ARBA" id="ARBA00022490"/>
    </source>
</evidence>
<keyword evidence="7" id="KW-0808">Transferase</keyword>
<dbReference type="SMART" id="SM00647">
    <property type="entry name" value="IBR"/>
    <property type="match status" value="2"/>
</dbReference>
<dbReference type="InterPro" id="IPR013083">
    <property type="entry name" value="Znf_RING/FYVE/PHD"/>
</dbReference>
<evidence type="ECO:0000256" key="25">
    <source>
        <dbReference type="SAM" id="MobiDB-lite"/>
    </source>
</evidence>
<evidence type="ECO:0000256" key="10">
    <source>
        <dbReference type="ARBA" id="ARBA00022723"/>
    </source>
</evidence>
<evidence type="ECO:0000256" key="15">
    <source>
        <dbReference type="ARBA" id="ARBA00022843"/>
    </source>
</evidence>
<evidence type="ECO:0000313" key="28">
    <source>
        <dbReference type="EMBL" id="KAH9363706.1"/>
    </source>
</evidence>
<dbReference type="PROSITE" id="PS51873">
    <property type="entry name" value="TRIAD"/>
    <property type="match status" value="1"/>
</dbReference>
<keyword evidence="11" id="KW-0677">Repeat</keyword>
<dbReference type="GO" id="GO:0016567">
    <property type="term" value="P:protein ubiquitination"/>
    <property type="evidence" value="ECO:0007669"/>
    <property type="project" value="InterPro"/>
</dbReference>
<dbReference type="Proteomes" id="UP000821853">
    <property type="component" value="Chromosome 10"/>
</dbReference>
<proteinExistence type="inferred from homology"/>
<evidence type="ECO:0000256" key="9">
    <source>
        <dbReference type="ARBA" id="ARBA00022703"/>
    </source>
</evidence>
<dbReference type="CDD" id="cd20352">
    <property type="entry name" value="Rcat_RBR_RNF144"/>
    <property type="match status" value="1"/>
</dbReference>
<feature type="region of interest" description="Disordered" evidence="25">
    <location>
        <begin position="159"/>
        <end position="180"/>
    </location>
</feature>
<evidence type="ECO:0000256" key="8">
    <source>
        <dbReference type="ARBA" id="ARBA00022692"/>
    </source>
</evidence>
<keyword evidence="13" id="KW-0833">Ubl conjugation pathway</keyword>
<dbReference type="AlphaFoldDB" id="A0A9J6FKW2"/>
<feature type="domain" description="RING-type" evidence="26">
    <location>
        <begin position="362"/>
        <end position="410"/>
    </location>
</feature>
<dbReference type="GO" id="GO:0008270">
    <property type="term" value="F:zinc ion binding"/>
    <property type="evidence" value="ECO:0007669"/>
    <property type="project" value="UniProtKB-KW"/>
</dbReference>
<name>A0A9J6FKW2_HAELO</name>
<evidence type="ECO:0000256" key="2">
    <source>
        <dbReference type="ARBA" id="ARBA00004304"/>
    </source>
</evidence>
<dbReference type="SUPFAM" id="SSF57850">
    <property type="entry name" value="RING/U-box"/>
    <property type="match status" value="3"/>
</dbReference>
<feature type="region of interest" description="Disordered" evidence="25">
    <location>
        <begin position="109"/>
        <end position="130"/>
    </location>
</feature>
<comment type="similarity">
    <text evidence="19">Belongs to the RBR family. RNF144 subfamily.</text>
</comment>
<evidence type="ECO:0000259" key="26">
    <source>
        <dbReference type="PROSITE" id="PS50089"/>
    </source>
</evidence>
<evidence type="ECO:0000256" key="17">
    <source>
        <dbReference type="ARBA" id="ARBA00023128"/>
    </source>
</evidence>
<comment type="subcellular location">
    <subcellularLocation>
        <location evidence="3">Cytoplasm</location>
    </subcellularLocation>
    <subcellularLocation>
        <location evidence="2">Mitochondrion membrane</location>
        <topology evidence="2">Single-pass membrane protein</topology>
    </subcellularLocation>
</comment>